<keyword evidence="1" id="KW-0143">Chaperone</keyword>
<dbReference type="OrthoDB" id="550424at2759"/>
<feature type="compositionally biased region" description="Polar residues" evidence="2">
    <location>
        <begin position="169"/>
        <end position="188"/>
    </location>
</feature>
<protein>
    <recommendedName>
        <fullName evidence="3">Chaperone DnaJ C-terminal domain-containing protein</fullName>
    </recommendedName>
</protein>
<dbReference type="PANTHER" id="PTHR24078">
    <property type="entry name" value="DNAJ HOMOLOG SUBFAMILY C MEMBER"/>
    <property type="match status" value="1"/>
</dbReference>
<dbReference type="EMBL" id="JH993019">
    <property type="protein sequence ID" value="EKX42059.1"/>
    <property type="molecule type" value="Genomic_DNA"/>
</dbReference>
<dbReference type="GO" id="GO:0051082">
    <property type="term" value="F:unfolded protein binding"/>
    <property type="evidence" value="ECO:0007669"/>
    <property type="project" value="InterPro"/>
</dbReference>
<dbReference type="STRING" id="905079.L1J1P1"/>
<organism evidence="4">
    <name type="scientific">Guillardia theta (strain CCMP2712)</name>
    <name type="common">Cryptophyte</name>
    <dbReference type="NCBI Taxonomy" id="905079"/>
    <lineage>
        <taxon>Eukaryota</taxon>
        <taxon>Cryptophyceae</taxon>
        <taxon>Pyrenomonadales</taxon>
        <taxon>Geminigeraceae</taxon>
        <taxon>Guillardia</taxon>
    </lineage>
</organism>
<dbReference type="InterPro" id="IPR008971">
    <property type="entry name" value="HSP40/DnaJ_pept-bd"/>
</dbReference>
<proteinExistence type="predicted"/>
<dbReference type="PANTHER" id="PTHR24078:SF553">
    <property type="entry name" value="DNAJ HOMOLOG SUBFAMILY B MEMBER 5"/>
    <property type="match status" value="1"/>
</dbReference>
<evidence type="ECO:0000259" key="3">
    <source>
        <dbReference type="Pfam" id="PF01556"/>
    </source>
</evidence>
<evidence type="ECO:0000313" key="6">
    <source>
        <dbReference type="Proteomes" id="UP000011087"/>
    </source>
</evidence>
<dbReference type="InterPro" id="IPR002939">
    <property type="entry name" value="DnaJ_C"/>
</dbReference>
<reference evidence="6" key="2">
    <citation type="submission" date="2012-11" db="EMBL/GenBank/DDBJ databases">
        <authorList>
            <person name="Kuo A."/>
            <person name="Curtis B.A."/>
            <person name="Tanifuji G."/>
            <person name="Burki F."/>
            <person name="Gruber A."/>
            <person name="Irimia M."/>
            <person name="Maruyama S."/>
            <person name="Arias M.C."/>
            <person name="Ball S.G."/>
            <person name="Gile G.H."/>
            <person name="Hirakawa Y."/>
            <person name="Hopkins J.F."/>
            <person name="Rensing S.A."/>
            <person name="Schmutz J."/>
            <person name="Symeonidi A."/>
            <person name="Elias M."/>
            <person name="Eveleigh R.J."/>
            <person name="Herman E.K."/>
            <person name="Klute M.J."/>
            <person name="Nakayama T."/>
            <person name="Obornik M."/>
            <person name="Reyes-Prieto A."/>
            <person name="Armbrust E.V."/>
            <person name="Aves S.J."/>
            <person name="Beiko R.G."/>
            <person name="Coutinho P."/>
            <person name="Dacks J.B."/>
            <person name="Durnford D.G."/>
            <person name="Fast N.M."/>
            <person name="Green B.R."/>
            <person name="Grisdale C."/>
            <person name="Hempe F."/>
            <person name="Henrissat B."/>
            <person name="Hoppner M.P."/>
            <person name="Ishida K.-I."/>
            <person name="Kim E."/>
            <person name="Koreny L."/>
            <person name="Kroth P.G."/>
            <person name="Liu Y."/>
            <person name="Malik S.-B."/>
            <person name="Maier U.G."/>
            <person name="McRose D."/>
            <person name="Mock T."/>
            <person name="Neilson J.A."/>
            <person name="Onodera N.T."/>
            <person name="Poole A.M."/>
            <person name="Pritham E.J."/>
            <person name="Richards T.A."/>
            <person name="Rocap G."/>
            <person name="Roy S.W."/>
            <person name="Sarai C."/>
            <person name="Schaack S."/>
            <person name="Shirato S."/>
            <person name="Slamovits C.H."/>
            <person name="Spencer D.F."/>
            <person name="Suzuki S."/>
            <person name="Worden A.Z."/>
            <person name="Zauner S."/>
            <person name="Barry K."/>
            <person name="Bell C."/>
            <person name="Bharti A.K."/>
            <person name="Crow J.A."/>
            <person name="Grimwood J."/>
            <person name="Kramer R."/>
            <person name="Lindquist E."/>
            <person name="Lucas S."/>
            <person name="Salamov A."/>
            <person name="McFadden G.I."/>
            <person name="Lane C.E."/>
            <person name="Keeling P.J."/>
            <person name="Gray M.W."/>
            <person name="Grigoriev I.V."/>
            <person name="Archibald J.M."/>
        </authorList>
    </citation>
    <scope>NUCLEOTIDE SEQUENCE</scope>
    <source>
        <strain evidence="6">CCMP2712</strain>
    </source>
</reference>
<dbReference type="EnsemblProtists" id="EKX42059">
    <property type="protein sequence ID" value="EKX42059"/>
    <property type="gene ID" value="GUITHDRAFT_141531"/>
</dbReference>
<dbReference type="Gene3D" id="2.60.260.20">
    <property type="entry name" value="Urease metallochaperone UreE, N-terminal domain"/>
    <property type="match status" value="2"/>
</dbReference>
<feature type="domain" description="Chaperone DnaJ C-terminal" evidence="3">
    <location>
        <begin position="363"/>
        <end position="524"/>
    </location>
</feature>
<dbReference type="PaxDb" id="55529-EKX42059"/>
<gene>
    <name evidence="4" type="ORF">GUITHDRAFT_141531</name>
</gene>
<dbReference type="GeneID" id="17298684"/>
<dbReference type="eggNOG" id="KOG0714">
    <property type="taxonomic scope" value="Eukaryota"/>
</dbReference>
<evidence type="ECO:0000256" key="2">
    <source>
        <dbReference type="SAM" id="MobiDB-lite"/>
    </source>
</evidence>
<reference evidence="4 6" key="1">
    <citation type="journal article" date="2012" name="Nature">
        <title>Algal genomes reveal evolutionary mosaicism and the fate of nucleomorphs.</title>
        <authorList>
            <consortium name="DOE Joint Genome Institute"/>
            <person name="Curtis B.A."/>
            <person name="Tanifuji G."/>
            <person name="Burki F."/>
            <person name="Gruber A."/>
            <person name="Irimia M."/>
            <person name="Maruyama S."/>
            <person name="Arias M.C."/>
            <person name="Ball S.G."/>
            <person name="Gile G.H."/>
            <person name="Hirakawa Y."/>
            <person name="Hopkins J.F."/>
            <person name="Kuo A."/>
            <person name="Rensing S.A."/>
            <person name="Schmutz J."/>
            <person name="Symeonidi A."/>
            <person name="Elias M."/>
            <person name="Eveleigh R.J."/>
            <person name="Herman E.K."/>
            <person name="Klute M.J."/>
            <person name="Nakayama T."/>
            <person name="Obornik M."/>
            <person name="Reyes-Prieto A."/>
            <person name="Armbrust E.V."/>
            <person name="Aves S.J."/>
            <person name="Beiko R.G."/>
            <person name="Coutinho P."/>
            <person name="Dacks J.B."/>
            <person name="Durnford D.G."/>
            <person name="Fast N.M."/>
            <person name="Green B.R."/>
            <person name="Grisdale C.J."/>
            <person name="Hempel F."/>
            <person name="Henrissat B."/>
            <person name="Hoppner M.P."/>
            <person name="Ishida K."/>
            <person name="Kim E."/>
            <person name="Koreny L."/>
            <person name="Kroth P.G."/>
            <person name="Liu Y."/>
            <person name="Malik S.B."/>
            <person name="Maier U.G."/>
            <person name="McRose D."/>
            <person name="Mock T."/>
            <person name="Neilson J.A."/>
            <person name="Onodera N.T."/>
            <person name="Poole A.M."/>
            <person name="Pritham E.J."/>
            <person name="Richards T.A."/>
            <person name="Rocap G."/>
            <person name="Roy S.W."/>
            <person name="Sarai C."/>
            <person name="Schaack S."/>
            <person name="Shirato S."/>
            <person name="Slamovits C.H."/>
            <person name="Spencer D.F."/>
            <person name="Suzuki S."/>
            <person name="Worden A.Z."/>
            <person name="Zauner S."/>
            <person name="Barry K."/>
            <person name="Bell C."/>
            <person name="Bharti A.K."/>
            <person name="Crow J.A."/>
            <person name="Grimwood J."/>
            <person name="Kramer R."/>
            <person name="Lindquist E."/>
            <person name="Lucas S."/>
            <person name="Salamov A."/>
            <person name="McFadden G.I."/>
            <person name="Lane C.E."/>
            <person name="Keeling P.J."/>
            <person name="Gray M.W."/>
            <person name="Grigoriev I.V."/>
            <person name="Archibald J.M."/>
        </authorList>
    </citation>
    <scope>NUCLEOTIDE SEQUENCE</scope>
    <source>
        <strain evidence="4 6">CCMP2712</strain>
    </source>
</reference>
<dbReference type="GO" id="GO:0051087">
    <property type="term" value="F:protein-folding chaperone binding"/>
    <property type="evidence" value="ECO:0007669"/>
    <property type="project" value="TreeGrafter"/>
</dbReference>
<dbReference type="Proteomes" id="UP000011087">
    <property type="component" value="Unassembled WGS sequence"/>
</dbReference>
<keyword evidence="6" id="KW-1185">Reference proteome</keyword>
<dbReference type="KEGG" id="gtt:GUITHDRAFT_141531"/>
<dbReference type="RefSeq" id="XP_005829039.1">
    <property type="nucleotide sequence ID" value="XM_005828982.1"/>
</dbReference>
<feature type="region of interest" description="Disordered" evidence="2">
    <location>
        <begin position="1"/>
        <end position="20"/>
    </location>
</feature>
<dbReference type="SUPFAM" id="SSF49493">
    <property type="entry name" value="HSP40/DnaJ peptide-binding domain"/>
    <property type="match status" value="2"/>
</dbReference>
<feature type="compositionally biased region" description="Polar residues" evidence="2">
    <location>
        <begin position="249"/>
        <end position="260"/>
    </location>
</feature>
<dbReference type="InterPro" id="IPR051339">
    <property type="entry name" value="DnaJ_subfamily_B"/>
</dbReference>
<feature type="compositionally biased region" description="Polar residues" evidence="2">
    <location>
        <begin position="1"/>
        <end position="18"/>
    </location>
</feature>
<accession>L1J1P1</accession>
<dbReference type="GO" id="GO:0005829">
    <property type="term" value="C:cytosol"/>
    <property type="evidence" value="ECO:0007669"/>
    <property type="project" value="TreeGrafter"/>
</dbReference>
<dbReference type="GO" id="GO:0006457">
    <property type="term" value="P:protein folding"/>
    <property type="evidence" value="ECO:0007669"/>
    <property type="project" value="InterPro"/>
</dbReference>
<name>L1J1P1_GUITC</name>
<evidence type="ECO:0000313" key="5">
    <source>
        <dbReference type="EnsemblProtists" id="EKX42059"/>
    </source>
</evidence>
<dbReference type="Pfam" id="PF01556">
    <property type="entry name" value="DnaJ_C"/>
    <property type="match status" value="1"/>
</dbReference>
<evidence type="ECO:0000256" key="1">
    <source>
        <dbReference type="ARBA" id="ARBA00023186"/>
    </source>
</evidence>
<evidence type="ECO:0000313" key="4">
    <source>
        <dbReference type="EMBL" id="EKX42059.1"/>
    </source>
</evidence>
<reference evidence="5" key="3">
    <citation type="submission" date="2016-03" db="UniProtKB">
        <authorList>
            <consortium name="EnsemblProtists"/>
        </authorList>
    </citation>
    <scope>IDENTIFICATION</scope>
</reference>
<sequence length="563" mass="62448">MYVSNPNGFQQQNHNAGSWQEADNARLYSSTTVQNTEIGIYSSNSNNLHSKGMNGQPKKRVGFAPAHEDITLKENEYGDGDNALEEETSSIRYEADRIAQRLMQTEQELDRLKKQGDLIGESLRKQKLMDVDSLQDYYTGRTNVNHADPRLEQHQPSNLFREELSPTSATGNTPAVTFPAGSSNNTWTEPKPNEMEDSINSMNEELKKTMISDDECQSLGLPKGTMWFDGSAAQMQMIQQQLAESQAQNGDRSPSKSNSATMLSIPRQEAIQHFHQINLSPDNCSQNDLLMTYKRLAPPLHPNVQGSPDKLQHLTDSIRICEGYLEWQKQGSQASESKILYAKVEAMTYFDQVFFAQAKHANIKVNLGVSLEDLLNGHSAVFEFERKAHNIGGEPVQERCQLQVDVVPGMRNGTTFTFPCEGDDAPGYIPGDVIVILSLEQADNLNCVGDDVETEITIPLVDAIFGVNLGTVNSLTNEPLAIHLREPQVIQPETKFRIAGEGLPKQENPSERGDLIVKIHVSIPQPPVSEEDRNALANLLQDGSPTNKRLSVTGARPIELLKA</sequence>
<feature type="region of interest" description="Disordered" evidence="2">
    <location>
        <begin position="240"/>
        <end position="260"/>
    </location>
</feature>
<feature type="region of interest" description="Disordered" evidence="2">
    <location>
        <begin position="169"/>
        <end position="194"/>
    </location>
</feature>
<dbReference type="CDD" id="cd10747">
    <property type="entry name" value="DnaJ_C"/>
    <property type="match status" value="1"/>
</dbReference>
<dbReference type="HOGENOM" id="CLU_484376_0_0_1"/>
<dbReference type="AlphaFoldDB" id="L1J1P1"/>